<evidence type="ECO:0000256" key="1">
    <source>
        <dbReference type="ARBA" id="ARBA00004196"/>
    </source>
</evidence>
<reference evidence="7 8" key="1">
    <citation type="submission" date="2017-05" db="EMBL/GenBank/DDBJ databases">
        <authorList>
            <person name="Varghese N."/>
            <person name="Submissions S."/>
        </authorList>
    </citation>
    <scope>NUCLEOTIDE SEQUENCE [LARGE SCALE GENOMIC DNA]</scope>
    <source>
        <strain evidence="7 8">DSM 25457</strain>
    </source>
</reference>
<dbReference type="EMBL" id="FXUG01000021">
    <property type="protein sequence ID" value="SMP76568.1"/>
    <property type="molecule type" value="Genomic_DNA"/>
</dbReference>
<dbReference type="PANTHER" id="PTHR42852:SF6">
    <property type="entry name" value="THIOL:DISULFIDE INTERCHANGE PROTEIN DSBE"/>
    <property type="match status" value="1"/>
</dbReference>
<keyword evidence="8" id="KW-1185">Reference proteome</keyword>
<dbReference type="Gene3D" id="3.40.30.10">
    <property type="entry name" value="Glutaredoxin"/>
    <property type="match status" value="1"/>
</dbReference>
<name>A0ABY1QPK9_9BACT</name>
<comment type="caution">
    <text evidence="7">The sequence shown here is derived from an EMBL/GenBank/DDBJ whole genome shotgun (WGS) entry which is preliminary data.</text>
</comment>
<accession>A0ABY1QPK9</accession>
<evidence type="ECO:0000256" key="2">
    <source>
        <dbReference type="ARBA" id="ARBA00022748"/>
    </source>
</evidence>
<keyword evidence="4" id="KW-0676">Redox-active center</keyword>
<dbReference type="InterPro" id="IPR013766">
    <property type="entry name" value="Thioredoxin_domain"/>
</dbReference>
<evidence type="ECO:0000259" key="6">
    <source>
        <dbReference type="PROSITE" id="PS51352"/>
    </source>
</evidence>
<evidence type="ECO:0000313" key="8">
    <source>
        <dbReference type="Proteomes" id="UP001158067"/>
    </source>
</evidence>
<dbReference type="RefSeq" id="WP_283435247.1">
    <property type="nucleotide sequence ID" value="NZ_CAWLDM010000001.1"/>
</dbReference>
<sequence>MNRCFSRIAGLRRGAAFAALVIAATVSMSGQRARGEATLGIGDKAPTLDIEHYVQKGKEGFGEVTDFEEGKIYVVEFWATWCGPCIQSMPHLVELQNKYRGEGVRVISISDEEVEKVEELLEQDYPGREETFGELTSAYTLTVDPDGSVSEDYMQAAEQNGIPSSFLVGKTGLIEWIGHPMELDEPLAEVLADRWDREAYKEQMKRQEQFQIAMQKVNQLAGSGKFEDALKVVDKLLEELKSQDDPRSNLIRKQLTSFQYNLRLDSGDQSDEVMAFFRKQLNEAKSDNRELTQFSYNLMASMQQGTDPGALAGETIAALNESVDSADDEVKPLMYVLIAQINASMTKFDEAIAAQKKAIEASTGRQKERMTQLLEQFQEMADSQDESEEAK</sequence>
<evidence type="ECO:0000256" key="4">
    <source>
        <dbReference type="ARBA" id="ARBA00023284"/>
    </source>
</evidence>
<keyword evidence="3" id="KW-1015">Disulfide bond</keyword>
<keyword evidence="5" id="KW-0732">Signal</keyword>
<feature type="domain" description="Thioredoxin" evidence="6">
    <location>
        <begin position="39"/>
        <end position="205"/>
    </location>
</feature>
<evidence type="ECO:0000313" key="7">
    <source>
        <dbReference type="EMBL" id="SMP76568.1"/>
    </source>
</evidence>
<feature type="chain" id="PRO_5045895845" evidence="5">
    <location>
        <begin position="19"/>
        <end position="391"/>
    </location>
</feature>
<dbReference type="Gene3D" id="1.25.40.10">
    <property type="entry name" value="Tetratricopeptide repeat domain"/>
    <property type="match status" value="1"/>
</dbReference>
<proteinExistence type="predicted"/>
<dbReference type="PANTHER" id="PTHR42852">
    <property type="entry name" value="THIOL:DISULFIDE INTERCHANGE PROTEIN DSBE"/>
    <property type="match status" value="1"/>
</dbReference>
<dbReference type="InterPro" id="IPR011990">
    <property type="entry name" value="TPR-like_helical_dom_sf"/>
</dbReference>
<dbReference type="InterPro" id="IPR000866">
    <property type="entry name" value="AhpC/TSA"/>
</dbReference>
<dbReference type="InterPro" id="IPR050553">
    <property type="entry name" value="Thioredoxin_ResA/DsbE_sf"/>
</dbReference>
<organism evidence="7 8">
    <name type="scientific">Neorhodopirellula lusitana</name>
    <dbReference type="NCBI Taxonomy" id="445327"/>
    <lineage>
        <taxon>Bacteria</taxon>
        <taxon>Pseudomonadati</taxon>
        <taxon>Planctomycetota</taxon>
        <taxon>Planctomycetia</taxon>
        <taxon>Pirellulales</taxon>
        <taxon>Pirellulaceae</taxon>
        <taxon>Neorhodopirellula</taxon>
    </lineage>
</organism>
<gene>
    <name evidence="7" type="ORF">SAMN06265222_12177</name>
</gene>
<keyword evidence="2" id="KW-0201">Cytochrome c-type biogenesis</keyword>
<comment type="subcellular location">
    <subcellularLocation>
        <location evidence="1">Cell envelope</location>
    </subcellularLocation>
</comment>
<dbReference type="Pfam" id="PF00578">
    <property type="entry name" value="AhpC-TSA"/>
    <property type="match status" value="1"/>
</dbReference>
<dbReference type="Proteomes" id="UP001158067">
    <property type="component" value="Unassembled WGS sequence"/>
</dbReference>
<dbReference type="PROSITE" id="PS51352">
    <property type="entry name" value="THIOREDOXIN_2"/>
    <property type="match status" value="1"/>
</dbReference>
<protein>
    <submittedName>
        <fullName evidence="7">AhpC/TSA family protein</fullName>
    </submittedName>
</protein>
<dbReference type="CDD" id="cd02966">
    <property type="entry name" value="TlpA_like_family"/>
    <property type="match status" value="1"/>
</dbReference>
<dbReference type="SUPFAM" id="SSF52833">
    <property type="entry name" value="Thioredoxin-like"/>
    <property type="match status" value="1"/>
</dbReference>
<feature type="signal peptide" evidence="5">
    <location>
        <begin position="1"/>
        <end position="18"/>
    </location>
</feature>
<evidence type="ECO:0000256" key="5">
    <source>
        <dbReference type="SAM" id="SignalP"/>
    </source>
</evidence>
<dbReference type="InterPro" id="IPR036249">
    <property type="entry name" value="Thioredoxin-like_sf"/>
</dbReference>
<evidence type="ECO:0000256" key="3">
    <source>
        <dbReference type="ARBA" id="ARBA00023157"/>
    </source>
</evidence>